<dbReference type="LegioList" id="lpl0136"/>
<dbReference type="RefSeq" id="WP_011214416.1">
    <property type="nucleotide sequence ID" value="NC_006369.1"/>
</dbReference>
<evidence type="ECO:0000256" key="11">
    <source>
        <dbReference type="ARBA" id="ARBA00023317"/>
    </source>
</evidence>
<dbReference type="InterPro" id="IPR015806">
    <property type="entry name" value="Pyrv_Knase_insert_dom_sf"/>
</dbReference>
<evidence type="ECO:0000256" key="12">
    <source>
        <dbReference type="NCBIfam" id="TIGR01064"/>
    </source>
</evidence>
<dbReference type="InterPro" id="IPR036918">
    <property type="entry name" value="Pyrv_Knase_C_sf"/>
</dbReference>
<evidence type="ECO:0000256" key="5">
    <source>
        <dbReference type="ARBA" id="ARBA00022723"/>
    </source>
</evidence>
<sequence length="474" mass="51616">MLRRTKIVATLGPASKEPEILRSMLAAGVNVVRINFSHADSSALQLIALVRKIADELNHPVAVMADLQGPKIRVGRFQNKSITLIDGQNFTLDCMAPDTLGDISGVSVAYPNLANELSIGDHLLINDGLIELEVIETSGSKIHCKVVEGGVLTDLKGLNRKGGGLAARTLTEKDRNDLRTAIEAEVDYISLSFVKDAEDIRQARALMKDYGAQITPIIAKIERMEALDHLTDIIREADAIMVARGDLGVEVGAAEVPAIQKHIIEQTRLLDKVVITATQMMESMISNPQPTRAEVSDVANAILDGTDAVMLSAETASGLFPVKVITMVNKICLSAEKHASFFYHSDPETCHYQRADQAIAMATMHTANHFPIQAIITLTESGDTALWISRQHSTVPIFAISANKRTIGRLSLVNNVFPIYIDFHQFNPEGLNQQILHELVKSGHLEKKGYVLLTRGTQIGTPGGTNCMEIIPVI</sequence>
<dbReference type="Pfam" id="PF02887">
    <property type="entry name" value="PK_C"/>
    <property type="match status" value="1"/>
</dbReference>
<evidence type="ECO:0000256" key="13">
    <source>
        <dbReference type="RuleBase" id="RU000504"/>
    </source>
</evidence>
<dbReference type="Gene3D" id="3.20.20.60">
    <property type="entry name" value="Phosphoenolpyruvate-binding domains"/>
    <property type="match status" value="1"/>
</dbReference>
<dbReference type="NCBIfam" id="TIGR01064">
    <property type="entry name" value="pyruv_kin"/>
    <property type="match status" value="1"/>
</dbReference>
<protein>
    <recommendedName>
        <fullName evidence="3 12">Pyruvate kinase</fullName>
        <ecNumber evidence="3 12">2.7.1.40</ecNumber>
    </recommendedName>
</protein>
<dbReference type="GO" id="GO:0004743">
    <property type="term" value="F:pyruvate kinase activity"/>
    <property type="evidence" value="ECO:0007669"/>
    <property type="project" value="UniProtKB-UniRule"/>
</dbReference>
<dbReference type="InterPro" id="IPR011037">
    <property type="entry name" value="Pyrv_Knase-like_insert_dom_sf"/>
</dbReference>
<dbReference type="UniPathway" id="UPA00109">
    <property type="reaction ID" value="UER00188"/>
</dbReference>
<dbReference type="Gene3D" id="2.40.33.10">
    <property type="entry name" value="PK beta-barrel domain-like"/>
    <property type="match status" value="1"/>
</dbReference>
<organism evidence="16 17">
    <name type="scientific">Legionella pneumophila (strain Lens)</name>
    <dbReference type="NCBI Taxonomy" id="297245"/>
    <lineage>
        <taxon>Bacteria</taxon>
        <taxon>Pseudomonadati</taxon>
        <taxon>Pseudomonadota</taxon>
        <taxon>Gammaproteobacteria</taxon>
        <taxon>Legionellales</taxon>
        <taxon>Legionellaceae</taxon>
        <taxon>Legionella</taxon>
    </lineage>
</organism>
<keyword evidence="11" id="KW-0670">Pyruvate</keyword>
<dbReference type="EC" id="2.7.1.40" evidence="3 12"/>
<dbReference type="InterPro" id="IPR015795">
    <property type="entry name" value="Pyrv_Knase_C"/>
</dbReference>
<keyword evidence="6" id="KW-0547">Nucleotide-binding</keyword>
<evidence type="ECO:0000256" key="10">
    <source>
        <dbReference type="ARBA" id="ARBA00023152"/>
    </source>
</evidence>
<dbReference type="InterPro" id="IPR015793">
    <property type="entry name" value="Pyrv_Knase_brl"/>
</dbReference>
<dbReference type="HOGENOM" id="CLU_015439_0_2_6"/>
<comment type="similarity">
    <text evidence="2 13">Belongs to the pyruvate kinase family.</text>
</comment>
<dbReference type="Proteomes" id="UP000002517">
    <property type="component" value="Chromosome"/>
</dbReference>
<dbReference type="KEGG" id="lpf:lpl0136"/>
<proteinExistence type="inferred from homology"/>
<dbReference type="GO" id="GO:0016301">
    <property type="term" value="F:kinase activity"/>
    <property type="evidence" value="ECO:0007669"/>
    <property type="project" value="UniProtKB-KW"/>
</dbReference>
<evidence type="ECO:0000256" key="7">
    <source>
        <dbReference type="ARBA" id="ARBA00022777"/>
    </source>
</evidence>
<dbReference type="NCBIfam" id="NF004978">
    <property type="entry name" value="PRK06354.1"/>
    <property type="match status" value="1"/>
</dbReference>
<evidence type="ECO:0000313" key="16">
    <source>
        <dbReference type="EMBL" id="CAH14366.1"/>
    </source>
</evidence>
<dbReference type="GO" id="GO:0030955">
    <property type="term" value="F:potassium ion binding"/>
    <property type="evidence" value="ECO:0007669"/>
    <property type="project" value="UniProtKB-UniRule"/>
</dbReference>
<evidence type="ECO:0000259" key="15">
    <source>
        <dbReference type="Pfam" id="PF02887"/>
    </source>
</evidence>
<dbReference type="AlphaFoldDB" id="Q5X085"/>
<dbReference type="InterPro" id="IPR015813">
    <property type="entry name" value="Pyrv/PenolPyrv_kinase-like_dom"/>
</dbReference>
<keyword evidence="8" id="KW-0067">ATP-binding</keyword>
<dbReference type="InterPro" id="IPR001697">
    <property type="entry name" value="Pyr_Knase"/>
</dbReference>
<comment type="pathway">
    <text evidence="1 13">Carbohydrate degradation; glycolysis; pyruvate from D-glyceraldehyde 3-phosphate: step 5/5.</text>
</comment>
<keyword evidence="7 13" id="KW-0418">Kinase</keyword>
<dbReference type="Pfam" id="PF00224">
    <property type="entry name" value="PK"/>
    <property type="match status" value="1"/>
</dbReference>
<evidence type="ECO:0000256" key="9">
    <source>
        <dbReference type="ARBA" id="ARBA00022842"/>
    </source>
</evidence>
<dbReference type="NCBIfam" id="NF004491">
    <property type="entry name" value="PRK05826.1"/>
    <property type="match status" value="1"/>
</dbReference>
<dbReference type="Gene3D" id="3.40.1380.20">
    <property type="entry name" value="Pyruvate kinase, C-terminal domain"/>
    <property type="match status" value="1"/>
</dbReference>
<dbReference type="EMBL" id="CR628337">
    <property type="protein sequence ID" value="CAH14366.1"/>
    <property type="molecule type" value="Genomic_DNA"/>
</dbReference>
<keyword evidence="4 13" id="KW-0808">Transferase</keyword>
<keyword evidence="9 13" id="KW-0460">Magnesium</keyword>
<evidence type="ECO:0000256" key="6">
    <source>
        <dbReference type="ARBA" id="ARBA00022741"/>
    </source>
</evidence>
<dbReference type="PRINTS" id="PR01050">
    <property type="entry name" value="PYRUVTKNASE"/>
</dbReference>
<dbReference type="GO" id="GO:0005524">
    <property type="term" value="F:ATP binding"/>
    <property type="evidence" value="ECO:0007669"/>
    <property type="project" value="UniProtKB-KW"/>
</dbReference>
<dbReference type="PANTHER" id="PTHR11817">
    <property type="entry name" value="PYRUVATE KINASE"/>
    <property type="match status" value="1"/>
</dbReference>
<evidence type="ECO:0000256" key="8">
    <source>
        <dbReference type="ARBA" id="ARBA00022840"/>
    </source>
</evidence>
<feature type="domain" description="Pyruvate kinase barrel" evidence="14">
    <location>
        <begin position="3"/>
        <end position="324"/>
    </location>
</feature>
<dbReference type="SUPFAM" id="SSF51621">
    <property type="entry name" value="Phosphoenolpyruvate/pyruvate domain"/>
    <property type="match status" value="1"/>
</dbReference>
<name>Q5X085_LEGPL</name>
<comment type="catalytic activity">
    <reaction evidence="13">
        <text>pyruvate + ATP = phosphoenolpyruvate + ADP + H(+)</text>
        <dbReference type="Rhea" id="RHEA:18157"/>
        <dbReference type="ChEBI" id="CHEBI:15361"/>
        <dbReference type="ChEBI" id="CHEBI:15378"/>
        <dbReference type="ChEBI" id="CHEBI:30616"/>
        <dbReference type="ChEBI" id="CHEBI:58702"/>
        <dbReference type="ChEBI" id="CHEBI:456216"/>
        <dbReference type="EC" id="2.7.1.40"/>
    </reaction>
</comment>
<reference evidence="16 17" key="1">
    <citation type="journal article" date="2004" name="Nat. Genet.">
        <title>Evidence in the Legionella pneumophila genome for exploitation of host cell functions and high genome plasticity.</title>
        <authorList>
            <person name="Cazalet C."/>
            <person name="Rusniok C."/>
            <person name="Bruggemann H."/>
            <person name="Zidane N."/>
            <person name="Magnier A."/>
            <person name="Ma L."/>
            <person name="Tichit M."/>
            <person name="Jarraud S."/>
            <person name="Bouchier C."/>
            <person name="Vandenesch F."/>
            <person name="Kunst F."/>
            <person name="Etienne J."/>
            <person name="Glaser P."/>
            <person name="Buchrieser C."/>
        </authorList>
    </citation>
    <scope>NUCLEOTIDE SEQUENCE [LARGE SCALE GENOMIC DNA]</scope>
    <source>
        <strain evidence="16 17">Lens</strain>
    </source>
</reference>
<dbReference type="SUPFAM" id="SSF50800">
    <property type="entry name" value="PK beta-barrel domain-like"/>
    <property type="match status" value="1"/>
</dbReference>
<accession>Q5X085</accession>
<evidence type="ECO:0000256" key="1">
    <source>
        <dbReference type="ARBA" id="ARBA00004997"/>
    </source>
</evidence>
<keyword evidence="5" id="KW-0479">Metal-binding</keyword>
<dbReference type="InterPro" id="IPR040442">
    <property type="entry name" value="Pyrv_kinase-like_dom_sf"/>
</dbReference>
<evidence type="ECO:0000259" key="14">
    <source>
        <dbReference type="Pfam" id="PF00224"/>
    </source>
</evidence>
<dbReference type="GO" id="GO:0000287">
    <property type="term" value="F:magnesium ion binding"/>
    <property type="evidence" value="ECO:0007669"/>
    <property type="project" value="UniProtKB-UniRule"/>
</dbReference>
<evidence type="ECO:0000256" key="4">
    <source>
        <dbReference type="ARBA" id="ARBA00022679"/>
    </source>
</evidence>
<evidence type="ECO:0000256" key="2">
    <source>
        <dbReference type="ARBA" id="ARBA00008663"/>
    </source>
</evidence>
<keyword evidence="10 13" id="KW-0324">Glycolysis</keyword>
<evidence type="ECO:0000256" key="3">
    <source>
        <dbReference type="ARBA" id="ARBA00012142"/>
    </source>
</evidence>
<gene>
    <name evidence="16" type="ordered locus">lpl0136</name>
</gene>
<dbReference type="FunFam" id="2.40.33.10:FF:000001">
    <property type="entry name" value="Pyruvate kinase"/>
    <property type="match status" value="1"/>
</dbReference>
<dbReference type="SUPFAM" id="SSF52935">
    <property type="entry name" value="PK C-terminal domain-like"/>
    <property type="match status" value="1"/>
</dbReference>
<evidence type="ECO:0000313" key="17">
    <source>
        <dbReference type="Proteomes" id="UP000002517"/>
    </source>
</evidence>
<feature type="domain" description="Pyruvate kinase C-terminal" evidence="15">
    <location>
        <begin position="357"/>
        <end position="471"/>
    </location>
</feature>